<comment type="caution">
    <text evidence="2">The sequence shown here is derived from an EMBL/GenBank/DDBJ whole genome shotgun (WGS) entry which is preliminary data.</text>
</comment>
<name>A0ABP8KZB7_9MICO</name>
<protein>
    <recommendedName>
        <fullName evidence="4">Antitoxin</fullName>
    </recommendedName>
</protein>
<accession>A0ABP8KZB7</accession>
<feature type="compositionally biased region" description="Basic and acidic residues" evidence="1">
    <location>
        <begin position="30"/>
        <end position="59"/>
    </location>
</feature>
<feature type="region of interest" description="Disordered" evidence="1">
    <location>
        <begin position="1"/>
        <end position="83"/>
    </location>
</feature>
<dbReference type="EMBL" id="BAABGN010000002">
    <property type="protein sequence ID" value="GAA4419295.1"/>
    <property type="molecule type" value="Genomic_DNA"/>
</dbReference>
<organism evidence="2 3">
    <name type="scientific">Georgenia halophila</name>
    <dbReference type="NCBI Taxonomy" id="620889"/>
    <lineage>
        <taxon>Bacteria</taxon>
        <taxon>Bacillati</taxon>
        <taxon>Actinomycetota</taxon>
        <taxon>Actinomycetes</taxon>
        <taxon>Micrococcales</taxon>
        <taxon>Bogoriellaceae</taxon>
        <taxon>Georgenia</taxon>
    </lineage>
</organism>
<dbReference type="Pfam" id="PF14013">
    <property type="entry name" value="MT0933_antitox"/>
    <property type="match status" value="1"/>
</dbReference>
<proteinExistence type="predicted"/>
<dbReference type="InterPro" id="IPR028037">
    <property type="entry name" value="Antitoxin_Rv0909/MT0933"/>
</dbReference>
<feature type="compositionally biased region" description="Basic and acidic residues" evidence="1">
    <location>
        <begin position="1"/>
        <end position="21"/>
    </location>
</feature>
<dbReference type="RefSeq" id="WP_345215347.1">
    <property type="nucleotide sequence ID" value="NZ_BAABGN010000002.1"/>
</dbReference>
<evidence type="ECO:0008006" key="4">
    <source>
        <dbReference type="Google" id="ProtNLM"/>
    </source>
</evidence>
<reference evidence="3" key="1">
    <citation type="journal article" date="2019" name="Int. J. Syst. Evol. Microbiol.">
        <title>The Global Catalogue of Microorganisms (GCM) 10K type strain sequencing project: providing services to taxonomists for standard genome sequencing and annotation.</title>
        <authorList>
            <consortium name="The Broad Institute Genomics Platform"/>
            <consortium name="The Broad Institute Genome Sequencing Center for Infectious Disease"/>
            <person name="Wu L."/>
            <person name="Ma J."/>
        </authorList>
    </citation>
    <scope>NUCLEOTIDE SEQUENCE [LARGE SCALE GENOMIC DNA]</scope>
    <source>
        <strain evidence="3">JCM 17810</strain>
    </source>
</reference>
<dbReference type="Proteomes" id="UP001500622">
    <property type="component" value="Unassembled WGS sequence"/>
</dbReference>
<evidence type="ECO:0000256" key="1">
    <source>
        <dbReference type="SAM" id="MobiDB-lite"/>
    </source>
</evidence>
<keyword evidence="3" id="KW-1185">Reference proteome</keyword>
<evidence type="ECO:0000313" key="3">
    <source>
        <dbReference type="Proteomes" id="UP001500622"/>
    </source>
</evidence>
<gene>
    <name evidence="2" type="ORF">GCM10023169_09820</name>
</gene>
<sequence>MGIRDFADKAKESLNTEKGENATDSAFDTVSEKADRLTGGRYSDKIDSARETADERIGNEDQQSGGDTTGEAGRAGNQGREGR</sequence>
<evidence type="ECO:0000313" key="2">
    <source>
        <dbReference type="EMBL" id="GAA4419295.1"/>
    </source>
</evidence>